<feature type="compositionally biased region" description="Acidic residues" evidence="1">
    <location>
        <begin position="14"/>
        <end position="32"/>
    </location>
</feature>
<evidence type="ECO:0000256" key="1">
    <source>
        <dbReference type="SAM" id="MobiDB-lite"/>
    </source>
</evidence>
<organism evidence="2">
    <name type="scientific">Oryctes rhinoceros nudivirus</name>
    <dbReference type="NCBI Taxonomy" id="92521"/>
    <lineage>
        <taxon>Viruses</taxon>
        <taxon>Viruses incertae sedis</taxon>
        <taxon>Naldaviricetes</taxon>
        <taxon>Lefavirales</taxon>
        <taxon>Nudiviridae</taxon>
        <taxon>Alphanudivirus</taxon>
        <taxon>Alphanudivirus oryrhinocerotis</taxon>
    </lineage>
</organism>
<evidence type="ECO:0000313" key="6">
    <source>
        <dbReference type="EMBL" id="UBO76543.1"/>
    </source>
</evidence>
<dbReference type="OrthoDB" id="39701at10239"/>
<protein>
    <submittedName>
        <fullName evidence="2">Uncharacterized protein</fullName>
    </submittedName>
</protein>
<dbReference type="RefSeq" id="YP_002321449.1">
    <property type="nucleotide sequence ID" value="NC_011588.1"/>
</dbReference>
<dbReference type="KEGG" id="vg:7047178"/>
<dbReference type="EMBL" id="MN623374">
    <property type="protein sequence ID" value="QHG11368.1"/>
    <property type="molecule type" value="Genomic_DNA"/>
</dbReference>
<dbReference type="EMBL" id="AH015832">
    <property type="protein sequence ID" value="ABF93352.1"/>
    <property type="molecule type" value="Genomic_DNA"/>
</dbReference>
<dbReference type="EMBL" id="MZ727584">
    <property type="protein sequence ID" value="UBO76543.1"/>
    <property type="molecule type" value="Genomic_DNA"/>
</dbReference>
<sequence>MDEYDECDVKQPDDMDEDEPTIDDDEEDVDEPISDVVVEYGDDEDDDVVDDDEAECDDEVCVPDGDEPCKFDDYTLVNNCESTNMVDVWQISTDFTRNDLLTKAKPGTWLYNKILHSTPMLASSILTSHLNVLSVHGVYLAPGNVTASTFYYKKK</sequence>
<reference evidence="6" key="5">
    <citation type="submission" date="2021-08" db="EMBL/GenBank/DDBJ databases">
        <title>Whole genome sequence of Oryctes rhinoceros Nudivirus detected in Riau Province, Indonesia.</title>
        <authorList>
            <person name="Kurnia Y.W."/>
            <person name="Tanjung Z.A."/>
            <person name="Utomo C."/>
            <person name="Naim M."/>
            <person name="Situmorang E.C."/>
            <person name="Liwang T."/>
        </authorList>
    </citation>
    <scope>NUCLEOTIDE SEQUENCE</scope>
    <source>
        <strain evidence="6">LiboV</strain>
    </source>
</reference>
<accession>A3QU16</accession>
<reference evidence="5" key="4">
    <citation type="submission" date="2020-03" db="EMBL/GenBank/DDBJ databases">
        <title>Whole genome sequence of Oryctes rhinoceros Nudivirus isolated in Riau Province, Indonesia.</title>
        <authorList>
            <person name="Kurnia Y.W."/>
            <person name="Tanjung Z.A."/>
            <person name="Utomo C."/>
            <person name="Naim M."/>
            <person name="Situmorang E.C."/>
            <person name="Liwang T."/>
        </authorList>
    </citation>
    <scope>NUCLEOTIDE SEQUENCE</scope>
    <source>
        <strain evidence="5">LiboV</strain>
    </source>
</reference>
<reference evidence="4" key="3">
    <citation type="journal article" date="2020" name="J. ISSAAS">
        <title>Complete genome sequence of Oryctes rhinoceros Nudivirus isolated from Coconut Rhinoceros Beetle in the Solomon Islands.</title>
        <authorList>
            <person name="Etebari K."/>
            <person name="Filipovic I."/>
            <person name="Rasic G."/>
            <person name="Devine G.J."/>
            <person name="Tsatsia H."/>
            <person name="Furlong M.J."/>
        </authorList>
    </citation>
    <scope>NUCLEOTIDE SEQUENCE</scope>
    <source>
        <strain evidence="4">Solomon Islands</strain>
    </source>
</reference>
<dbReference type="EMBL" id="EU747721">
    <property type="protein sequence ID" value="ACH96268.1"/>
    <property type="molecule type" value="Genomic_DNA"/>
</dbReference>
<reference evidence="3 7" key="2">
    <citation type="journal article" date="2008" name="J. Virol. Methods">
        <title>Sequencing of the large dsDNA genome of Oryctes rhinoceros nudivirus using multiple displacement amplification of nanogram amounts of virus DNA.</title>
        <authorList>
            <person name="Wang Y."/>
            <person name="Kleespies R.G."/>
            <person name="Ramle M.B."/>
            <person name="Jehle J.A."/>
        </authorList>
    </citation>
    <scope>NUCLEOTIDE SEQUENCE [LARGE SCALE GENOMIC DNA]</scope>
    <source>
        <strain evidence="7">Isolate Oryctes rhinoceros/Malaysia/Ma07/2007</strain>
        <strain evidence="3">Ma07</strain>
    </source>
</reference>
<reference evidence="2" key="1">
    <citation type="journal article" date="2007" name="Arch. Virol.">
        <title>Genomic analysis of Oryctes rhinoceros virus reveals genetic relatedness to Heliothis zea virus 1.</title>
        <authorList>
            <person name="Wang Y."/>
            <person name="van Oers M.M."/>
            <person name="Crawford A.M."/>
            <person name="Vlak J.M."/>
            <person name="Jehle J.A."/>
        </authorList>
    </citation>
    <scope>NUCLEOTIDE SEQUENCE</scope>
    <source>
        <strain evidence="2">PV505</strain>
    </source>
</reference>
<evidence type="ECO:0000313" key="5">
    <source>
        <dbReference type="EMBL" id="QKE59596.1"/>
    </source>
</evidence>
<evidence type="ECO:0000313" key="7">
    <source>
        <dbReference type="Proteomes" id="UP000011785"/>
    </source>
</evidence>
<evidence type="ECO:0000313" key="2">
    <source>
        <dbReference type="EMBL" id="ABF93352.1"/>
    </source>
</evidence>
<name>A3QU16_9VIRU</name>
<evidence type="ECO:0000313" key="4">
    <source>
        <dbReference type="EMBL" id="QHG11368.1"/>
    </source>
</evidence>
<proteinExistence type="predicted"/>
<accession>B7SVF9</accession>
<gene>
    <name evidence="2" type="primary">orfC19</name>
    <name evidence="4" type="ORF">SI_OrNV_gp138</name>
</gene>
<evidence type="ECO:0000313" key="3">
    <source>
        <dbReference type="EMBL" id="ACH96268.1"/>
    </source>
</evidence>
<dbReference type="EMBL" id="MT150137">
    <property type="protein sequence ID" value="QKE59596.1"/>
    <property type="molecule type" value="Genomic_DNA"/>
</dbReference>
<feature type="region of interest" description="Disordered" evidence="1">
    <location>
        <begin position="1"/>
        <end position="32"/>
    </location>
</feature>
<keyword evidence="7" id="KW-1185">Reference proteome</keyword>
<dbReference type="Proteomes" id="UP000011785">
    <property type="component" value="Segment"/>
</dbReference>